<dbReference type="Proteomes" id="UP000475117">
    <property type="component" value="Chromosome"/>
</dbReference>
<name>A0A6B3L534_9BACT</name>
<dbReference type="RefSeq" id="WP_164365172.1">
    <property type="nucleotide sequence ID" value="NZ_CP066776.1"/>
</dbReference>
<accession>A0A6B3L534</accession>
<dbReference type="EMBL" id="CP066776">
    <property type="protein sequence ID" value="QQL44772.1"/>
    <property type="molecule type" value="Genomic_DNA"/>
</dbReference>
<protein>
    <submittedName>
        <fullName evidence="1">Uncharacterized protein</fullName>
    </submittedName>
</protein>
<reference evidence="1 2" key="1">
    <citation type="submission" date="2020-12" db="EMBL/GenBank/DDBJ databases">
        <title>Sulforoseuscoccus oceanibium gen. nov., sp. nov., a representative of the phylum Verrucomicrobia with special cytoplasmic membrane, and proposal of Sulforoseuscoccusaceae fam. nov.</title>
        <authorList>
            <person name="Xi F."/>
        </authorList>
    </citation>
    <scope>NUCLEOTIDE SEQUENCE [LARGE SCALE GENOMIC DNA]</scope>
    <source>
        <strain evidence="1 2">T37</strain>
    </source>
</reference>
<dbReference type="KEGG" id="soa:G3M56_012965"/>
<organism evidence="1 2">
    <name type="scientific">Sulfuriroseicoccus oceanibius</name>
    <dbReference type="NCBI Taxonomy" id="2707525"/>
    <lineage>
        <taxon>Bacteria</taxon>
        <taxon>Pseudomonadati</taxon>
        <taxon>Verrucomicrobiota</taxon>
        <taxon>Verrucomicrobiia</taxon>
        <taxon>Verrucomicrobiales</taxon>
        <taxon>Verrucomicrobiaceae</taxon>
        <taxon>Sulfuriroseicoccus</taxon>
    </lineage>
</organism>
<gene>
    <name evidence="1" type="ORF">G3M56_012965</name>
</gene>
<keyword evidence="2" id="KW-1185">Reference proteome</keyword>
<sequence>MRQSADHRSCRITIPPNRNKNTTEDDDLSELVKLEAAKIRRTIWKAAITIIGVILLAPPLIGFVSTVSESVVITALALTPVLLFVLIVFSITRLALKQKREQGS</sequence>
<proteinExistence type="predicted"/>
<evidence type="ECO:0000313" key="2">
    <source>
        <dbReference type="Proteomes" id="UP000475117"/>
    </source>
</evidence>
<dbReference type="AlphaFoldDB" id="A0A6B3L534"/>
<evidence type="ECO:0000313" key="1">
    <source>
        <dbReference type="EMBL" id="QQL44772.1"/>
    </source>
</evidence>